<protein>
    <submittedName>
        <fullName evidence="3">Uncharacterized protein</fullName>
    </submittedName>
</protein>
<keyword evidence="2" id="KW-0812">Transmembrane</keyword>
<keyword evidence="2" id="KW-0472">Membrane</keyword>
<dbReference type="AlphaFoldDB" id="A0A0C9N388"/>
<organism evidence="3">
    <name type="scientific">Mucor ambiguus</name>
    <dbReference type="NCBI Taxonomy" id="91626"/>
    <lineage>
        <taxon>Eukaryota</taxon>
        <taxon>Fungi</taxon>
        <taxon>Fungi incertae sedis</taxon>
        <taxon>Mucoromycota</taxon>
        <taxon>Mucoromycotina</taxon>
        <taxon>Mucoromycetes</taxon>
        <taxon>Mucorales</taxon>
        <taxon>Mucorineae</taxon>
        <taxon>Mucoraceae</taxon>
        <taxon>Mucor</taxon>
    </lineage>
</organism>
<dbReference type="EMBL" id="DF836653">
    <property type="protein sequence ID" value="GAN10512.1"/>
    <property type="molecule type" value="Genomic_DNA"/>
</dbReference>
<feature type="transmembrane region" description="Helical" evidence="2">
    <location>
        <begin position="31"/>
        <end position="52"/>
    </location>
</feature>
<evidence type="ECO:0000313" key="4">
    <source>
        <dbReference type="Proteomes" id="UP000053815"/>
    </source>
</evidence>
<sequence>MPSSISSKSTRSSRSGGSSRAADCGCSEEVMAAWIIIPLITGVAIILALTLSHQEPFSKSARDQREANYYDGYANKEDIAVIDTTVHQFNITMNSAINDDNTVSHATWNGTVIDGASDKIAEKSAATTNIVALHNLD</sequence>
<name>A0A0C9N388_9FUNG</name>
<feature type="region of interest" description="Disordered" evidence="1">
    <location>
        <begin position="1"/>
        <end position="22"/>
    </location>
</feature>
<evidence type="ECO:0000256" key="1">
    <source>
        <dbReference type="SAM" id="MobiDB-lite"/>
    </source>
</evidence>
<feature type="compositionally biased region" description="Low complexity" evidence="1">
    <location>
        <begin position="1"/>
        <end position="20"/>
    </location>
</feature>
<proteinExistence type="predicted"/>
<keyword evidence="4" id="KW-1185">Reference proteome</keyword>
<gene>
    <name evidence="3" type="ORF">MAM1_0364c10053</name>
</gene>
<reference evidence="3" key="1">
    <citation type="submission" date="2014-09" db="EMBL/GenBank/DDBJ databases">
        <title>Draft genome sequence of an oleaginous Mucoromycotina fungus Mucor ambiguus NBRC6742.</title>
        <authorList>
            <person name="Takeda I."/>
            <person name="Yamane N."/>
            <person name="Morita T."/>
            <person name="Tamano K."/>
            <person name="Machida M."/>
            <person name="Baker S."/>
            <person name="Koike H."/>
        </authorList>
    </citation>
    <scope>NUCLEOTIDE SEQUENCE</scope>
    <source>
        <strain evidence="3">NBRC 6742</strain>
    </source>
</reference>
<dbReference type="Proteomes" id="UP000053815">
    <property type="component" value="Unassembled WGS sequence"/>
</dbReference>
<dbReference type="OrthoDB" id="10457453at2759"/>
<evidence type="ECO:0000256" key="2">
    <source>
        <dbReference type="SAM" id="Phobius"/>
    </source>
</evidence>
<evidence type="ECO:0000313" key="3">
    <source>
        <dbReference type="EMBL" id="GAN10512.1"/>
    </source>
</evidence>
<keyword evidence="2" id="KW-1133">Transmembrane helix</keyword>
<accession>A0A0C9N388</accession>